<evidence type="ECO:0000256" key="9">
    <source>
        <dbReference type="ARBA" id="ARBA00023235"/>
    </source>
</evidence>
<dbReference type="Gene3D" id="3.90.25.10">
    <property type="entry name" value="UDP-galactose 4-epimerase, domain 1"/>
    <property type="match status" value="1"/>
</dbReference>
<keyword evidence="7 10" id="KW-0520">NAD</keyword>
<evidence type="ECO:0000256" key="2">
    <source>
        <dbReference type="ARBA" id="ARBA00001911"/>
    </source>
</evidence>
<evidence type="ECO:0000256" key="1">
    <source>
        <dbReference type="ARBA" id="ARBA00000083"/>
    </source>
</evidence>
<keyword evidence="8" id="KW-0299">Galactose metabolism</keyword>
<dbReference type="CDD" id="cd05247">
    <property type="entry name" value="UDP_G4E_1_SDR_e"/>
    <property type="match status" value="1"/>
</dbReference>
<dbReference type="GO" id="GO:0006012">
    <property type="term" value="P:galactose metabolic process"/>
    <property type="evidence" value="ECO:0007669"/>
    <property type="project" value="UniProtKB-UniPathway"/>
</dbReference>
<comment type="catalytic activity">
    <reaction evidence="1 10">
        <text>UDP-alpha-D-glucose = UDP-alpha-D-galactose</text>
        <dbReference type="Rhea" id="RHEA:22168"/>
        <dbReference type="ChEBI" id="CHEBI:58885"/>
        <dbReference type="ChEBI" id="CHEBI:66914"/>
        <dbReference type="EC" id="5.1.3.2"/>
    </reaction>
</comment>
<evidence type="ECO:0000256" key="4">
    <source>
        <dbReference type="ARBA" id="ARBA00007637"/>
    </source>
</evidence>
<keyword evidence="13" id="KW-1185">Reference proteome</keyword>
<protein>
    <recommendedName>
        <fullName evidence="6 10">UDP-glucose 4-epimerase</fullName>
        <ecNumber evidence="5 10">5.1.3.2</ecNumber>
    </recommendedName>
</protein>
<organism evidence="12 13">
    <name type="scientific">Pseudomonas saponiphila</name>
    <dbReference type="NCBI Taxonomy" id="556534"/>
    <lineage>
        <taxon>Bacteria</taxon>
        <taxon>Pseudomonadati</taxon>
        <taxon>Pseudomonadota</taxon>
        <taxon>Gammaproteobacteria</taxon>
        <taxon>Pseudomonadales</taxon>
        <taxon>Pseudomonadaceae</taxon>
        <taxon>Pseudomonas</taxon>
    </lineage>
</organism>
<dbReference type="InterPro" id="IPR036291">
    <property type="entry name" value="NAD(P)-bd_dom_sf"/>
</dbReference>
<comment type="cofactor">
    <cofactor evidence="2 10">
        <name>NAD(+)</name>
        <dbReference type="ChEBI" id="CHEBI:57540"/>
    </cofactor>
</comment>
<comment type="subunit">
    <text evidence="10">Homodimer.</text>
</comment>
<dbReference type="PANTHER" id="PTHR43725:SF47">
    <property type="entry name" value="UDP-GLUCOSE 4-EPIMERASE"/>
    <property type="match status" value="1"/>
</dbReference>
<keyword evidence="10" id="KW-0119">Carbohydrate metabolism</keyword>
<dbReference type="GO" id="GO:0005829">
    <property type="term" value="C:cytosol"/>
    <property type="evidence" value="ECO:0007669"/>
    <property type="project" value="TreeGrafter"/>
</dbReference>
<dbReference type="Gene3D" id="3.40.50.720">
    <property type="entry name" value="NAD(P)-binding Rossmann-like Domain"/>
    <property type="match status" value="1"/>
</dbReference>
<feature type="domain" description="NAD-dependent epimerase/dehydratase" evidence="11">
    <location>
        <begin position="4"/>
        <end position="263"/>
    </location>
</feature>
<comment type="pathway">
    <text evidence="3 10">Carbohydrate metabolism; galactose metabolism.</text>
</comment>
<sequence>MKKVLITGGVGYIGSHTLVECLQQGYEAVVLDNLVNSSSVALDRVEEITGKRSTFFDGDIRNSALLDEIFKAHKIDCVIHFAGLKAVGESVAEPLSYYDCNVNGSLQLCQAMSRAKVFNLVFSSSATVYGDTYQMPLKEEFPAKSPINPYGRSKYIVEQILQDLVFADPRWSVAVLRYFNPVGAHPSGLIGEDPKGVPNNLFPYVSQVAVGARDKVSIFGNDYDTADGTGVRDYIHVMDLARGHIAALEFLQKNDGIHTWNLGTGKSYSVLAIVDAFRRITGANIPSEFLPRRPGDLAECWSDPSKACKDLGWSATLGLDAMVADSWRWQSKNPSGYR</sequence>
<evidence type="ECO:0000313" key="13">
    <source>
        <dbReference type="Proteomes" id="UP000198982"/>
    </source>
</evidence>
<proteinExistence type="inferred from homology"/>
<keyword evidence="9 10" id="KW-0413">Isomerase</keyword>
<gene>
    <name evidence="12" type="ORF">SAMN05216178_1696</name>
</gene>
<dbReference type="NCBIfam" id="TIGR01179">
    <property type="entry name" value="galE"/>
    <property type="match status" value="1"/>
</dbReference>
<evidence type="ECO:0000259" key="11">
    <source>
        <dbReference type="Pfam" id="PF01370"/>
    </source>
</evidence>
<dbReference type="PANTHER" id="PTHR43725">
    <property type="entry name" value="UDP-GLUCOSE 4-EPIMERASE"/>
    <property type="match status" value="1"/>
</dbReference>
<reference evidence="13" key="1">
    <citation type="submission" date="2016-10" db="EMBL/GenBank/DDBJ databases">
        <authorList>
            <person name="Varghese N."/>
            <person name="Submissions S."/>
        </authorList>
    </citation>
    <scope>NUCLEOTIDE SEQUENCE [LARGE SCALE GENOMIC DNA]</scope>
    <source>
        <strain evidence="13">DSM 9751</strain>
    </source>
</reference>
<dbReference type="EMBL" id="FNTJ01000001">
    <property type="protein sequence ID" value="SEB65202.1"/>
    <property type="molecule type" value="Genomic_DNA"/>
</dbReference>
<dbReference type="InterPro" id="IPR005886">
    <property type="entry name" value="UDP_G4E"/>
</dbReference>
<evidence type="ECO:0000313" key="12">
    <source>
        <dbReference type="EMBL" id="SEB65202.1"/>
    </source>
</evidence>
<dbReference type="UniPathway" id="UPA00214"/>
<accession>A0A1H4L4V2</accession>
<evidence type="ECO:0000256" key="5">
    <source>
        <dbReference type="ARBA" id="ARBA00013189"/>
    </source>
</evidence>
<evidence type="ECO:0000256" key="10">
    <source>
        <dbReference type="RuleBase" id="RU366046"/>
    </source>
</evidence>
<dbReference type="InterPro" id="IPR001509">
    <property type="entry name" value="Epimerase_deHydtase"/>
</dbReference>
<evidence type="ECO:0000256" key="8">
    <source>
        <dbReference type="ARBA" id="ARBA00023144"/>
    </source>
</evidence>
<evidence type="ECO:0000256" key="7">
    <source>
        <dbReference type="ARBA" id="ARBA00023027"/>
    </source>
</evidence>
<dbReference type="EC" id="5.1.3.2" evidence="5 10"/>
<dbReference type="SUPFAM" id="SSF51735">
    <property type="entry name" value="NAD(P)-binding Rossmann-fold domains"/>
    <property type="match status" value="1"/>
</dbReference>
<dbReference type="Proteomes" id="UP000198982">
    <property type="component" value="Unassembled WGS sequence"/>
</dbReference>
<evidence type="ECO:0000256" key="6">
    <source>
        <dbReference type="ARBA" id="ARBA00018569"/>
    </source>
</evidence>
<dbReference type="NCBIfam" id="NF007956">
    <property type="entry name" value="PRK10675.1"/>
    <property type="match status" value="1"/>
</dbReference>
<evidence type="ECO:0000256" key="3">
    <source>
        <dbReference type="ARBA" id="ARBA00004947"/>
    </source>
</evidence>
<dbReference type="AlphaFoldDB" id="A0A1H4L4V2"/>
<dbReference type="GO" id="GO:0003978">
    <property type="term" value="F:UDP-glucose 4-epimerase activity"/>
    <property type="evidence" value="ECO:0007669"/>
    <property type="project" value="UniProtKB-UniRule"/>
</dbReference>
<dbReference type="RefSeq" id="WP_092312063.1">
    <property type="nucleotide sequence ID" value="NZ_FNTJ01000001.1"/>
</dbReference>
<name>A0A1H4L4V2_9PSED</name>
<dbReference type="Pfam" id="PF01370">
    <property type="entry name" value="Epimerase"/>
    <property type="match status" value="1"/>
</dbReference>
<comment type="similarity">
    <text evidence="4 10">Belongs to the NAD(P)-dependent epimerase/dehydratase family.</text>
</comment>